<evidence type="ECO:0000256" key="1">
    <source>
        <dbReference type="ARBA" id="ARBA00001936"/>
    </source>
</evidence>
<evidence type="ECO:0000259" key="14">
    <source>
        <dbReference type="PROSITE" id="PS50011"/>
    </source>
</evidence>
<dbReference type="PANTHER" id="PTHR43895:SF33">
    <property type="entry name" value="PROTEIN KINASE DOMAIN-CONTAINING PROTEIN"/>
    <property type="match status" value="1"/>
</dbReference>
<sequence length="483" mass="54027">MYSLSPAVKAKHPKPIPKLLYKPNFLPIHLVRGLQHSSVVQRTTMEPPLQHQPSPPPSPRSLTILGKYQLTRLLGRGSFAKVYQARSLIDGATFAVKIIDKSKTVDAGMEPRIIREIDAMRRLHHHPNILKIHEVMATKTKIHLIVELAAGGELFARISRRGRLPESTARRYFQQLVSALRFCHRNGVAHRDLKPQNLLLDGEGNLKVSDFGLSALPEHLKNGLLHTACGTPAYTAPEILRQNGGYDGSKADAWSCGLILYVFLAGYLPFDDTNIPAMYKKISRRDYQFPDWISKPARYVIYKLLDPNPETRMGLEALFGNPWFKKSLKPETAEESAFGWDNVYVKGCYYEGVKCSGVNAFDIISMSSGLNLTRLFETTSDGGSRREKRFTSSARVEVVEEKLKEVGGILGFKVEAGKAINGAIALLKGKVALVFEVLQIVPDQLLLVAVKVVEGALEFEEHHWGDWKNALQDLVLSWHNDES</sequence>
<keyword evidence="7" id="KW-0418">Kinase</keyword>
<evidence type="ECO:0000313" key="16">
    <source>
        <dbReference type="EMBL" id="BAT94808.1"/>
    </source>
</evidence>
<feature type="domain" description="NAF" evidence="15">
    <location>
        <begin position="353"/>
        <end position="377"/>
    </location>
</feature>
<evidence type="ECO:0000256" key="4">
    <source>
        <dbReference type="ARBA" id="ARBA00022527"/>
    </source>
</evidence>
<dbReference type="AlphaFoldDB" id="A0A0S3SPS0"/>
<comment type="catalytic activity">
    <reaction evidence="10">
        <text>L-threonyl-[protein] + ATP = O-phospho-L-threonyl-[protein] + ADP + H(+)</text>
        <dbReference type="Rhea" id="RHEA:46608"/>
        <dbReference type="Rhea" id="RHEA-COMP:11060"/>
        <dbReference type="Rhea" id="RHEA-COMP:11605"/>
        <dbReference type="ChEBI" id="CHEBI:15378"/>
        <dbReference type="ChEBI" id="CHEBI:30013"/>
        <dbReference type="ChEBI" id="CHEBI:30616"/>
        <dbReference type="ChEBI" id="CHEBI:61977"/>
        <dbReference type="ChEBI" id="CHEBI:456216"/>
        <dbReference type="EC" id="2.7.11.1"/>
    </reaction>
</comment>
<dbReference type="PROSITE" id="PS50816">
    <property type="entry name" value="NAF"/>
    <property type="match status" value="1"/>
</dbReference>
<keyword evidence="4 13" id="KW-0723">Serine/threonine-protein kinase</keyword>
<keyword evidence="6 12" id="KW-0547">Nucleotide-binding</keyword>
<feature type="domain" description="Protein kinase" evidence="14">
    <location>
        <begin position="68"/>
        <end position="324"/>
    </location>
</feature>
<dbReference type="InterPro" id="IPR004041">
    <property type="entry name" value="NAF_dom"/>
</dbReference>
<evidence type="ECO:0000256" key="2">
    <source>
        <dbReference type="ARBA" id="ARBA00006234"/>
    </source>
</evidence>
<evidence type="ECO:0000256" key="6">
    <source>
        <dbReference type="ARBA" id="ARBA00022741"/>
    </source>
</evidence>
<name>A0A0S3SPS0_PHAAN</name>
<dbReference type="PROSITE" id="PS50011">
    <property type="entry name" value="PROTEIN_KINASE_DOM"/>
    <property type="match status" value="1"/>
</dbReference>
<comment type="catalytic activity">
    <reaction evidence="11">
        <text>L-seryl-[protein] + ATP = O-phospho-L-seryl-[protein] + ADP + H(+)</text>
        <dbReference type="Rhea" id="RHEA:17989"/>
        <dbReference type="Rhea" id="RHEA-COMP:9863"/>
        <dbReference type="Rhea" id="RHEA-COMP:11604"/>
        <dbReference type="ChEBI" id="CHEBI:15378"/>
        <dbReference type="ChEBI" id="CHEBI:29999"/>
        <dbReference type="ChEBI" id="CHEBI:30616"/>
        <dbReference type="ChEBI" id="CHEBI:83421"/>
        <dbReference type="ChEBI" id="CHEBI:456216"/>
        <dbReference type="EC" id="2.7.11.1"/>
    </reaction>
</comment>
<dbReference type="GO" id="GO:0007165">
    <property type="term" value="P:signal transduction"/>
    <property type="evidence" value="ECO:0007669"/>
    <property type="project" value="InterPro"/>
</dbReference>
<evidence type="ECO:0000256" key="3">
    <source>
        <dbReference type="ARBA" id="ARBA00012513"/>
    </source>
</evidence>
<dbReference type="OrthoDB" id="193931at2759"/>
<protein>
    <recommendedName>
        <fullName evidence="3">non-specific serine/threonine protein kinase</fullName>
        <ecNumber evidence="3">2.7.11.1</ecNumber>
    </recommendedName>
</protein>
<reference evidence="16 17" key="1">
    <citation type="journal article" date="2015" name="Sci. Rep.">
        <title>The power of single molecule real-time sequencing technology in the de novo assembly of a eukaryotic genome.</title>
        <authorList>
            <person name="Sakai H."/>
            <person name="Naito K."/>
            <person name="Ogiso-Tanaka E."/>
            <person name="Takahashi Y."/>
            <person name="Iseki K."/>
            <person name="Muto C."/>
            <person name="Satou K."/>
            <person name="Teruya K."/>
            <person name="Shiroma A."/>
            <person name="Shimoji M."/>
            <person name="Hirano T."/>
            <person name="Itoh T."/>
            <person name="Kaga A."/>
            <person name="Tomooka N."/>
        </authorList>
    </citation>
    <scope>NUCLEOTIDE SEQUENCE [LARGE SCALE GENOMIC DNA]</scope>
    <source>
        <strain evidence="17">cv. Shumari</strain>
    </source>
</reference>
<evidence type="ECO:0000256" key="5">
    <source>
        <dbReference type="ARBA" id="ARBA00022679"/>
    </source>
</evidence>
<evidence type="ECO:0000256" key="10">
    <source>
        <dbReference type="ARBA" id="ARBA00047899"/>
    </source>
</evidence>
<evidence type="ECO:0000259" key="15">
    <source>
        <dbReference type="PROSITE" id="PS50816"/>
    </source>
</evidence>
<dbReference type="PROSITE" id="PS00107">
    <property type="entry name" value="PROTEIN_KINASE_ATP"/>
    <property type="match status" value="1"/>
</dbReference>
<dbReference type="PROSITE" id="PS00108">
    <property type="entry name" value="PROTEIN_KINASE_ST"/>
    <property type="match status" value="1"/>
</dbReference>
<accession>A0A0S3SPS0</accession>
<dbReference type="InterPro" id="IPR011009">
    <property type="entry name" value="Kinase-like_dom_sf"/>
</dbReference>
<evidence type="ECO:0000256" key="9">
    <source>
        <dbReference type="ARBA" id="ARBA00023211"/>
    </source>
</evidence>
<evidence type="ECO:0000313" key="17">
    <source>
        <dbReference type="Proteomes" id="UP000291084"/>
    </source>
</evidence>
<dbReference type="Proteomes" id="UP000291084">
    <property type="component" value="Chromosome 8"/>
</dbReference>
<evidence type="ECO:0000256" key="8">
    <source>
        <dbReference type="ARBA" id="ARBA00022840"/>
    </source>
</evidence>
<dbReference type="GO" id="GO:0004674">
    <property type="term" value="F:protein serine/threonine kinase activity"/>
    <property type="evidence" value="ECO:0007669"/>
    <property type="project" value="UniProtKB-KW"/>
</dbReference>
<dbReference type="EMBL" id="AP015041">
    <property type="protein sequence ID" value="BAT94808.1"/>
    <property type="molecule type" value="Genomic_DNA"/>
</dbReference>
<gene>
    <name evidence="16" type="primary">Vigan.08G144800</name>
    <name evidence="16" type="ORF">VIGAN_08144800</name>
</gene>
<dbReference type="InterPro" id="IPR018451">
    <property type="entry name" value="NAF/FISL_domain"/>
</dbReference>
<keyword evidence="17" id="KW-1185">Reference proteome</keyword>
<dbReference type="FunFam" id="3.30.200.20:FF:000627">
    <property type="entry name" value="Non-specific serine/threonine protein kinase"/>
    <property type="match status" value="1"/>
</dbReference>
<dbReference type="CDD" id="cd12195">
    <property type="entry name" value="CIPK_C"/>
    <property type="match status" value="1"/>
</dbReference>
<dbReference type="PANTHER" id="PTHR43895">
    <property type="entry name" value="CALCIUM/CALMODULIN-DEPENDENT PROTEIN KINASE KINASE-RELATED"/>
    <property type="match status" value="1"/>
</dbReference>
<dbReference type="Pfam" id="PF03822">
    <property type="entry name" value="NAF"/>
    <property type="match status" value="1"/>
</dbReference>
<dbReference type="EC" id="2.7.11.1" evidence="3"/>
<dbReference type="SUPFAM" id="SSF56112">
    <property type="entry name" value="Protein kinase-like (PK-like)"/>
    <property type="match status" value="1"/>
</dbReference>
<dbReference type="GO" id="GO:0106310">
    <property type="term" value="F:protein serine kinase activity"/>
    <property type="evidence" value="ECO:0007669"/>
    <property type="project" value="RHEA"/>
</dbReference>
<dbReference type="SMART" id="SM00220">
    <property type="entry name" value="S_TKc"/>
    <property type="match status" value="1"/>
</dbReference>
<keyword evidence="8 12" id="KW-0067">ATP-binding</keyword>
<evidence type="ECO:0000256" key="13">
    <source>
        <dbReference type="RuleBase" id="RU000304"/>
    </source>
</evidence>
<comment type="similarity">
    <text evidence="2">Belongs to the protein kinase superfamily. CAMK Ser/Thr protein kinase family. SNF1 subfamily.</text>
</comment>
<dbReference type="Pfam" id="PF00069">
    <property type="entry name" value="Pkinase"/>
    <property type="match status" value="1"/>
</dbReference>
<dbReference type="InterPro" id="IPR008271">
    <property type="entry name" value="Ser/Thr_kinase_AS"/>
</dbReference>
<dbReference type="InterPro" id="IPR000719">
    <property type="entry name" value="Prot_kinase_dom"/>
</dbReference>
<feature type="binding site" evidence="12">
    <location>
        <position position="97"/>
    </location>
    <ligand>
        <name>ATP</name>
        <dbReference type="ChEBI" id="CHEBI:30616"/>
    </ligand>
</feature>
<dbReference type="Gene3D" id="1.10.510.10">
    <property type="entry name" value="Transferase(Phosphotransferase) domain 1"/>
    <property type="match status" value="1"/>
</dbReference>
<organism evidence="16 17">
    <name type="scientific">Vigna angularis var. angularis</name>
    <dbReference type="NCBI Taxonomy" id="157739"/>
    <lineage>
        <taxon>Eukaryota</taxon>
        <taxon>Viridiplantae</taxon>
        <taxon>Streptophyta</taxon>
        <taxon>Embryophyta</taxon>
        <taxon>Tracheophyta</taxon>
        <taxon>Spermatophyta</taxon>
        <taxon>Magnoliopsida</taxon>
        <taxon>eudicotyledons</taxon>
        <taxon>Gunneridae</taxon>
        <taxon>Pentapetalae</taxon>
        <taxon>rosids</taxon>
        <taxon>fabids</taxon>
        <taxon>Fabales</taxon>
        <taxon>Fabaceae</taxon>
        <taxon>Papilionoideae</taxon>
        <taxon>50 kb inversion clade</taxon>
        <taxon>NPAAA clade</taxon>
        <taxon>indigoferoid/millettioid clade</taxon>
        <taxon>Phaseoleae</taxon>
        <taxon>Vigna</taxon>
    </lineage>
</organism>
<dbReference type="InterPro" id="IPR017441">
    <property type="entry name" value="Protein_kinase_ATP_BS"/>
</dbReference>
<evidence type="ECO:0000256" key="12">
    <source>
        <dbReference type="PROSITE-ProRule" id="PRU10141"/>
    </source>
</evidence>
<evidence type="ECO:0000256" key="11">
    <source>
        <dbReference type="ARBA" id="ARBA00048679"/>
    </source>
</evidence>
<dbReference type="GO" id="GO:0005524">
    <property type="term" value="F:ATP binding"/>
    <property type="evidence" value="ECO:0007669"/>
    <property type="project" value="UniProtKB-UniRule"/>
</dbReference>
<keyword evidence="5" id="KW-0808">Transferase</keyword>
<evidence type="ECO:0000256" key="7">
    <source>
        <dbReference type="ARBA" id="ARBA00022777"/>
    </source>
</evidence>
<dbReference type="Gene3D" id="3.30.310.80">
    <property type="entry name" value="Kinase associated domain 1, KA1"/>
    <property type="match status" value="1"/>
</dbReference>
<comment type="cofactor">
    <cofactor evidence="1">
        <name>Mn(2+)</name>
        <dbReference type="ChEBI" id="CHEBI:29035"/>
    </cofactor>
</comment>
<dbReference type="FunFam" id="1.10.510.10:FF:000653">
    <property type="entry name" value="Non-specific serine/threonine protein kinase"/>
    <property type="match status" value="1"/>
</dbReference>
<keyword evidence="9" id="KW-0464">Manganese</keyword>
<proteinExistence type="inferred from homology"/>